<gene>
    <name evidence="9" type="ORF">SAMN05216400_0989</name>
</gene>
<dbReference type="InterPro" id="IPR000522">
    <property type="entry name" value="ABC_transptr_permease_BtuC"/>
</dbReference>
<feature type="transmembrane region" description="Helical" evidence="8">
    <location>
        <begin position="284"/>
        <end position="304"/>
    </location>
</feature>
<proteinExistence type="inferred from homology"/>
<feature type="transmembrane region" description="Helical" evidence="8">
    <location>
        <begin position="68"/>
        <end position="88"/>
    </location>
</feature>
<feature type="transmembrane region" description="Helical" evidence="8">
    <location>
        <begin position="316"/>
        <end position="333"/>
    </location>
</feature>
<dbReference type="FunFam" id="1.10.3470.10:FF:000001">
    <property type="entry name" value="Vitamin B12 ABC transporter permease BtuC"/>
    <property type="match status" value="1"/>
</dbReference>
<dbReference type="Gene3D" id="1.10.3470.10">
    <property type="entry name" value="ABC transporter involved in vitamin B12 uptake, BtuC"/>
    <property type="match status" value="1"/>
</dbReference>
<feature type="transmembrane region" description="Helical" evidence="8">
    <location>
        <begin position="12"/>
        <end position="32"/>
    </location>
</feature>
<keyword evidence="7 8" id="KW-0472">Membrane</keyword>
<feature type="transmembrane region" description="Helical" evidence="8">
    <location>
        <begin position="100"/>
        <end position="119"/>
    </location>
</feature>
<evidence type="ECO:0000256" key="6">
    <source>
        <dbReference type="ARBA" id="ARBA00022989"/>
    </source>
</evidence>
<feature type="transmembrane region" description="Helical" evidence="8">
    <location>
        <begin position="125"/>
        <end position="146"/>
    </location>
</feature>
<evidence type="ECO:0000256" key="7">
    <source>
        <dbReference type="ARBA" id="ARBA00023136"/>
    </source>
</evidence>
<evidence type="ECO:0000256" key="4">
    <source>
        <dbReference type="ARBA" id="ARBA00022475"/>
    </source>
</evidence>
<feature type="transmembrane region" description="Helical" evidence="8">
    <location>
        <begin position="200"/>
        <end position="220"/>
    </location>
</feature>
<dbReference type="GO" id="GO:0033214">
    <property type="term" value="P:siderophore-iron import into cell"/>
    <property type="evidence" value="ECO:0007669"/>
    <property type="project" value="TreeGrafter"/>
</dbReference>
<dbReference type="PANTHER" id="PTHR30472">
    <property type="entry name" value="FERRIC ENTEROBACTIN TRANSPORT SYSTEM PERMEASE PROTEIN"/>
    <property type="match status" value="1"/>
</dbReference>
<dbReference type="RefSeq" id="WP_074566808.1">
    <property type="nucleotide sequence ID" value="NZ_FNGX01000002.1"/>
</dbReference>
<keyword evidence="6 8" id="KW-1133">Transmembrane helix</keyword>
<comment type="subcellular location">
    <subcellularLocation>
        <location evidence="1">Cell membrane</location>
        <topology evidence="1">Multi-pass membrane protein</topology>
    </subcellularLocation>
</comment>
<dbReference type="AlphaFoldDB" id="A0A1G9KW87"/>
<accession>A0A1G9KW87</accession>
<dbReference type="GO" id="GO:0005886">
    <property type="term" value="C:plasma membrane"/>
    <property type="evidence" value="ECO:0007669"/>
    <property type="project" value="UniProtKB-SubCell"/>
</dbReference>
<evidence type="ECO:0000256" key="5">
    <source>
        <dbReference type="ARBA" id="ARBA00022692"/>
    </source>
</evidence>
<evidence type="ECO:0000256" key="8">
    <source>
        <dbReference type="SAM" id="Phobius"/>
    </source>
</evidence>
<dbReference type="Pfam" id="PF01032">
    <property type="entry name" value="FecCD"/>
    <property type="match status" value="1"/>
</dbReference>
<keyword evidence="4" id="KW-1003">Cell membrane</keyword>
<dbReference type="GO" id="GO:0022857">
    <property type="term" value="F:transmembrane transporter activity"/>
    <property type="evidence" value="ECO:0007669"/>
    <property type="project" value="InterPro"/>
</dbReference>
<dbReference type="OrthoDB" id="9811721at2"/>
<reference evidence="9 10" key="1">
    <citation type="submission" date="2016-10" db="EMBL/GenBank/DDBJ databases">
        <authorList>
            <person name="de Groot N.N."/>
        </authorList>
    </citation>
    <scope>NUCLEOTIDE SEQUENCE [LARGE SCALE GENOMIC DNA]</scope>
    <source>
        <strain evidence="9 10">Sb09</strain>
    </source>
</reference>
<dbReference type="CDD" id="cd06550">
    <property type="entry name" value="TM_ABC_iron-siderophores_like"/>
    <property type="match status" value="1"/>
</dbReference>
<evidence type="ECO:0000256" key="1">
    <source>
        <dbReference type="ARBA" id="ARBA00004651"/>
    </source>
</evidence>
<keyword evidence="3" id="KW-0813">Transport</keyword>
<dbReference type="Proteomes" id="UP000183162">
    <property type="component" value="Unassembled WGS sequence"/>
</dbReference>
<evidence type="ECO:0000313" key="9">
    <source>
        <dbReference type="EMBL" id="SDL53988.1"/>
    </source>
</evidence>
<protein>
    <submittedName>
        <fullName evidence="9">Iron complex transport system permease protein</fullName>
    </submittedName>
</protein>
<keyword evidence="5 8" id="KW-0812">Transmembrane</keyword>
<comment type="similarity">
    <text evidence="2">Belongs to the binding-protein-dependent transport system permease family. FecCD subfamily.</text>
</comment>
<name>A0A1G9KW87_STREI</name>
<evidence type="ECO:0000313" key="10">
    <source>
        <dbReference type="Proteomes" id="UP000183162"/>
    </source>
</evidence>
<feature type="transmembrane region" description="Helical" evidence="8">
    <location>
        <begin position="158"/>
        <end position="180"/>
    </location>
</feature>
<dbReference type="PANTHER" id="PTHR30472:SF65">
    <property type="entry name" value="SIDEROPHORE TRANSPORT SYSTEM PERMEASE PROTEIN YFIZ-RELATED"/>
    <property type="match status" value="1"/>
</dbReference>
<dbReference type="EMBL" id="FNGX01000002">
    <property type="protein sequence ID" value="SDL53988.1"/>
    <property type="molecule type" value="Genomic_DNA"/>
</dbReference>
<evidence type="ECO:0000256" key="3">
    <source>
        <dbReference type="ARBA" id="ARBA00022448"/>
    </source>
</evidence>
<feature type="transmembrane region" description="Helical" evidence="8">
    <location>
        <begin position="241"/>
        <end position="272"/>
    </location>
</feature>
<evidence type="ECO:0000256" key="2">
    <source>
        <dbReference type="ARBA" id="ARBA00007935"/>
    </source>
</evidence>
<dbReference type="SUPFAM" id="SSF81345">
    <property type="entry name" value="ABC transporter involved in vitamin B12 uptake, BtuC"/>
    <property type="match status" value="1"/>
</dbReference>
<organism evidence="9 10">
    <name type="scientific">Streptococcus equinus</name>
    <name type="common">Streptococcus bovis</name>
    <dbReference type="NCBI Taxonomy" id="1335"/>
    <lineage>
        <taxon>Bacteria</taxon>
        <taxon>Bacillati</taxon>
        <taxon>Bacillota</taxon>
        <taxon>Bacilli</taxon>
        <taxon>Lactobacillales</taxon>
        <taxon>Streptococcaceae</taxon>
        <taxon>Streptococcus</taxon>
    </lineage>
</organism>
<sequence length="339" mass="36172">MKQSYLLQKNKPAQAWLVFFGISILFFLGWYFGLRFGAVSYSNQELLSVVKAPLTDSNLQDVIFDLRLPRTVAAILVGAAMAQAGSIIQGVTRNPIADPGLLGINAGAGFALIVGYAVFGSMHYSLTLLVCLIGAVIAAGLIFGIAYHPKKGYQQIRIILAGAMISTLFSSLGQAVTLYFDLSKAVIGWQAGGLAQVNWKMLGIISPVIIIGLILAQLLAHQLTILSLDETVAKSLGQKTFLITISLLGIVVALSAAAVALVGSLAFVGLIIPHCIKMCVGKDYRVLLPLTAFAGSTFMLWVDLISRIINPPAETPLSAIISIVGLPCFLWLMRKGENL</sequence>
<dbReference type="InterPro" id="IPR037294">
    <property type="entry name" value="ABC_BtuC-like"/>
</dbReference>